<feature type="domain" description="Cupin type-2" evidence="1">
    <location>
        <begin position="53"/>
        <end position="118"/>
    </location>
</feature>
<keyword evidence="3" id="KW-1185">Reference proteome</keyword>
<evidence type="ECO:0000313" key="3">
    <source>
        <dbReference type="Proteomes" id="UP000483004"/>
    </source>
</evidence>
<sequence>MTHSGTTSRTQAAQLTVLRPGAGRTGDLGPIGVQFKLFGADTGDQMAIVEHPFPVGALVPPHLHIREDEFSIVTAGDIGFRSGDEEVVLGEGGYISKPRGEMHAMWNAGDAPGRVIEVISPAGFEHFFLDLADLVADGPPDPRAIGELAGRYGLSLGRPDWLPGLIDRYDLTPPPFG</sequence>
<dbReference type="Pfam" id="PF07883">
    <property type="entry name" value="Cupin_2"/>
    <property type="match status" value="1"/>
</dbReference>
<dbReference type="OrthoDB" id="4227163at2"/>
<protein>
    <submittedName>
        <fullName evidence="2">Cupin domain-containing protein</fullName>
    </submittedName>
</protein>
<dbReference type="PANTHER" id="PTHR36440:SF1">
    <property type="entry name" value="PUTATIVE (AFU_ORTHOLOGUE AFUA_8G07350)-RELATED"/>
    <property type="match status" value="1"/>
</dbReference>
<dbReference type="InterPro" id="IPR013096">
    <property type="entry name" value="Cupin_2"/>
</dbReference>
<evidence type="ECO:0000313" key="2">
    <source>
        <dbReference type="EMBL" id="KAB2376477.1"/>
    </source>
</evidence>
<dbReference type="AlphaFoldDB" id="A0A6L3VNW6"/>
<dbReference type="SUPFAM" id="SSF51182">
    <property type="entry name" value="RmlC-like cupins"/>
    <property type="match status" value="1"/>
</dbReference>
<accession>A0A6L3VNW6</accession>
<dbReference type="RefSeq" id="WP_151542564.1">
    <property type="nucleotide sequence ID" value="NZ_WBMR01000079.1"/>
</dbReference>
<comment type="caution">
    <text evidence="2">The sequence shown here is derived from an EMBL/GenBank/DDBJ whole genome shotgun (WGS) entry which is preliminary data.</text>
</comment>
<name>A0A6L3VNW6_9ACTN</name>
<dbReference type="InterPro" id="IPR053146">
    <property type="entry name" value="QDO-like"/>
</dbReference>
<dbReference type="Proteomes" id="UP000483004">
    <property type="component" value="Unassembled WGS sequence"/>
</dbReference>
<dbReference type="EMBL" id="WBMR01000079">
    <property type="protein sequence ID" value="KAB2376477.1"/>
    <property type="molecule type" value="Genomic_DNA"/>
</dbReference>
<proteinExistence type="predicted"/>
<dbReference type="InterPro" id="IPR011051">
    <property type="entry name" value="RmlC_Cupin_sf"/>
</dbReference>
<dbReference type="Gene3D" id="2.60.120.10">
    <property type="entry name" value="Jelly Rolls"/>
    <property type="match status" value="1"/>
</dbReference>
<dbReference type="PANTHER" id="PTHR36440">
    <property type="entry name" value="PUTATIVE (AFU_ORTHOLOGUE AFUA_8G07350)-RELATED"/>
    <property type="match status" value="1"/>
</dbReference>
<dbReference type="InterPro" id="IPR014710">
    <property type="entry name" value="RmlC-like_jellyroll"/>
</dbReference>
<organism evidence="2 3">
    <name type="scientific">Actinomadura montaniterrae</name>
    <dbReference type="NCBI Taxonomy" id="1803903"/>
    <lineage>
        <taxon>Bacteria</taxon>
        <taxon>Bacillati</taxon>
        <taxon>Actinomycetota</taxon>
        <taxon>Actinomycetes</taxon>
        <taxon>Streptosporangiales</taxon>
        <taxon>Thermomonosporaceae</taxon>
        <taxon>Actinomadura</taxon>
    </lineage>
</organism>
<evidence type="ECO:0000259" key="1">
    <source>
        <dbReference type="Pfam" id="PF07883"/>
    </source>
</evidence>
<reference evidence="2 3" key="1">
    <citation type="submission" date="2019-09" db="EMBL/GenBank/DDBJ databases">
        <title>Actinomadura physcomitrii sp. nov., a novel actinomycete isolated from moss [Physcomitrium sphaericum (Ludw) Fuernr].</title>
        <authorList>
            <person name="Liu C."/>
            <person name="Zhuang X."/>
        </authorList>
    </citation>
    <scope>NUCLEOTIDE SEQUENCE [LARGE SCALE GENOMIC DNA]</scope>
    <source>
        <strain evidence="2 3">CYP1-1B</strain>
    </source>
</reference>
<gene>
    <name evidence="2" type="ORF">F9B16_25025</name>
</gene>